<keyword evidence="2" id="KW-1185">Reference proteome</keyword>
<feature type="non-terminal residue" evidence="1">
    <location>
        <position position="83"/>
    </location>
</feature>
<sequence>MNVDSGCHRDYAGNGASALITADESGKDFGSVVLFFEGDDCKPSNIMEGGAAFAFEDGCWTGNYGSFEVWDLFKVEGMEAPDL</sequence>
<protein>
    <submittedName>
        <fullName evidence="1">Uncharacterized protein</fullName>
    </submittedName>
</protein>
<organism evidence="1 2">
    <name type="scientific">Decorospora gaudefroyi</name>
    <dbReference type="NCBI Taxonomy" id="184978"/>
    <lineage>
        <taxon>Eukaryota</taxon>
        <taxon>Fungi</taxon>
        <taxon>Dikarya</taxon>
        <taxon>Ascomycota</taxon>
        <taxon>Pezizomycotina</taxon>
        <taxon>Dothideomycetes</taxon>
        <taxon>Pleosporomycetidae</taxon>
        <taxon>Pleosporales</taxon>
        <taxon>Pleosporineae</taxon>
        <taxon>Pleosporaceae</taxon>
        <taxon>Decorospora</taxon>
    </lineage>
</organism>
<dbReference type="EMBL" id="ML975246">
    <property type="protein sequence ID" value="KAF1839130.1"/>
    <property type="molecule type" value="Genomic_DNA"/>
</dbReference>
<dbReference type="Proteomes" id="UP000800040">
    <property type="component" value="Unassembled WGS sequence"/>
</dbReference>
<evidence type="ECO:0000313" key="2">
    <source>
        <dbReference type="Proteomes" id="UP000800040"/>
    </source>
</evidence>
<dbReference type="AlphaFoldDB" id="A0A6A5KSI2"/>
<name>A0A6A5KSI2_9PLEO</name>
<reference evidence="1" key="1">
    <citation type="submission" date="2020-01" db="EMBL/GenBank/DDBJ databases">
        <authorList>
            <consortium name="DOE Joint Genome Institute"/>
            <person name="Haridas S."/>
            <person name="Albert R."/>
            <person name="Binder M."/>
            <person name="Bloem J."/>
            <person name="Labutti K."/>
            <person name="Salamov A."/>
            <person name="Andreopoulos B."/>
            <person name="Baker S.E."/>
            <person name="Barry K."/>
            <person name="Bills G."/>
            <person name="Bluhm B.H."/>
            <person name="Cannon C."/>
            <person name="Castanera R."/>
            <person name="Culley D.E."/>
            <person name="Daum C."/>
            <person name="Ezra D."/>
            <person name="Gonzalez J.B."/>
            <person name="Henrissat B."/>
            <person name="Kuo A."/>
            <person name="Liang C."/>
            <person name="Lipzen A."/>
            <person name="Lutzoni F."/>
            <person name="Magnuson J."/>
            <person name="Mondo S."/>
            <person name="Nolan M."/>
            <person name="Ohm R."/>
            <person name="Pangilinan J."/>
            <person name="Park H.-J."/>
            <person name="Ramirez L."/>
            <person name="Alfaro M."/>
            <person name="Sun H."/>
            <person name="Tritt A."/>
            <person name="Yoshinaga Y."/>
            <person name="Zwiers L.-H."/>
            <person name="Turgeon B.G."/>
            <person name="Goodwin S.B."/>
            <person name="Spatafora J.W."/>
            <person name="Crous P.W."/>
            <person name="Grigoriev I.V."/>
        </authorList>
    </citation>
    <scope>NUCLEOTIDE SEQUENCE</scope>
    <source>
        <strain evidence="1">P77</strain>
    </source>
</reference>
<proteinExistence type="predicted"/>
<gene>
    <name evidence="1" type="ORF">BDW02DRAFT_564113</name>
</gene>
<accession>A0A6A5KSI2</accession>
<dbReference type="OrthoDB" id="2129288at2759"/>
<evidence type="ECO:0000313" key="1">
    <source>
        <dbReference type="EMBL" id="KAF1839130.1"/>
    </source>
</evidence>